<dbReference type="EMBL" id="JAAIUW010000008">
    <property type="protein sequence ID" value="KAF7819119.1"/>
    <property type="molecule type" value="Genomic_DNA"/>
</dbReference>
<evidence type="ECO:0000313" key="2">
    <source>
        <dbReference type="EMBL" id="KAF7819119.1"/>
    </source>
</evidence>
<feature type="region of interest" description="Disordered" evidence="1">
    <location>
        <begin position="53"/>
        <end position="85"/>
    </location>
</feature>
<feature type="compositionally biased region" description="Polar residues" evidence="1">
    <location>
        <begin position="57"/>
        <end position="67"/>
    </location>
</feature>
<protein>
    <submittedName>
        <fullName evidence="2">Uncharacterized protein</fullName>
    </submittedName>
</protein>
<dbReference type="AlphaFoldDB" id="A0A834TKC0"/>
<gene>
    <name evidence="2" type="ORF">G2W53_024574</name>
</gene>
<dbReference type="Proteomes" id="UP000634136">
    <property type="component" value="Unassembled WGS sequence"/>
</dbReference>
<keyword evidence="3" id="KW-1185">Reference proteome</keyword>
<sequence>MLYKSVPTAHHVNTVENSGFEMKETLAHAEMEEFGSREDRDDAEGGNAIAMEEFGSENGSFYSAQDSVSEKEGLTKTAGDAHLLH</sequence>
<evidence type="ECO:0000313" key="3">
    <source>
        <dbReference type="Proteomes" id="UP000634136"/>
    </source>
</evidence>
<comment type="caution">
    <text evidence="2">The sequence shown here is derived from an EMBL/GenBank/DDBJ whole genome shotgun (WGS) entry which is preliminary data.</text>
</comment>
<reference evidence="2" key="1">
    <citation type="submission" date="2020-09" db="EMBL/GenBank/DDBJ databases">
        <title>Genome-Enabled Discovery of Anthraquinone Biosynthesis in Senna tora.</title>
        <authorList>
            <person name="Kang S.-H."/>
            <person name="Pandey R.P."/>
            <person name="Lee C.-M."/>
            <person name="Sim J.-S."/>
            <person name="Jeong J.-T."/>
            <person name="Choi B.-S."/>
            <person name="Jung M."/>
            <person name="Ginzburg D."/>
            <person name="Zhao K."/>
            <person name="Won S.Y."/>
            <person name="Oh T.-J."/>
            <person name="Yu Y."/>
            <person name="Kim N.-H."/>
            <person name="Lee O.R."/>
            <person name="Lee T.-H."/>
            <person name="Bashyal P."/>
            <person name="Kim T.-S."/>
            <person name="Lee W.-H."/>
            <person name="Kawkins C."/>
            <person name="Kim C.-K."/>
            <person name="Kim J.S."/>
            <person name="Ahn B.O."/>
            <person name="Rhee S.Y."/>
            <person name="Sohng J.K."/>
        </authorList>
    </citation>
    <scope>NUCLEOTIDE SEQUENCE</scope>
    <source>
        <tissue evidence="2">Leaf</tissue>
    </source>
</reference>
<evidence type="ECO:0000256" key="1">
    <source>
        <dbReference type="SAM" id="MobiDB-lite"/>
    </source>
</evidence>
<organism evidence="2 3">
    <name type="scientific">Senna tora</name>
    <dbReference type="NCBI Taxonomy" id="362788"/>
    <lineage>
        <taxon>Eukaryota</taxon>
        <taxon>Viridiplantae</taxon>
        <taxon>Streptophyta</taxon>
        <taxon>Embryophyta</taxon>
        <taxon>Tracheophyta</taxon>
        <taxon>Spermatophyta</taxon>
        <taxon>Magnoliopsida</taxon>
        <taxon>eudicotyledons</taxon>
        <taxon>Gunneridae</taxon>
        <taxon>Pentapetalae</taxon>
        <taxon>rosids</taxon>
        <taxon>fabids</taxon>
        <taxon>Fabales</taxon>
        <taxon>Fabaceae</taxon>
        <taxon>Caesalpinioideae</taxon>
        <taxon>Cassia clade</taxon>
        <taxon>Senna</taxon>
    </lineage>
</organism>
<proteinExistence type="predicted"/>
<name>A0A834TKC0_9FABA</name>
<accession>A0A834TKC0</accession>